<proteinExistence type="predicted"/>
<dbReference type="EMBL" id="KZ772756">
    <property type="protein sequence ID" value="PTQ33979.1"/>
    <property type="molecule type" value="Genomic_DNA"/>
</dbReference>
<feature type="compositionally biased region" description="Polar residues" evidence="1">
    <location>
        <begin position="117"/>
        <end position="136"/>
    </location>
</feature>
<name>A0A2R6WJH5_MARPO</name>
<feature type="region of interest" description="Disordered" evidence="1">
    <location>
        <begin position="109"/>
        <end position="161"/>
    </location>
</feature>
<sequence>MLNEKNGESYLMLHCCCRLGVHHEYAIWQRHGRSRAGPLENQFPGHPGSRVYCYDCRDRANGTQNAREPLSCLRLMNFCSSPSFHSQSNPGRHLVRACRVSSVPYPARLPPLALPPSQGQQHDSYGSRSKVGQTSSPDHRTHRATSSQCIRGSSTTPCTAP</sequence>
<evidence type="ECO:0000313" key="2">
    <source>
        <dbReference type="EMBL" id="PTQ33979.1"/>
    </source>
</evidence>
<accession>A0A2R6WJH5</accession>
<dbReference type="Proteomes" id="UP000244005">
    <property type="component" value="Unassembled WGS sequence"/>
</dbReference>
<dbReference type="AlphaFoldDB" id="A0A2R6WJH5"/>
<protein>
    <submittedName>
        <fullName evidence="2">Uncharacterized protein</fullName>
    </submittedName>
</protein>
<dbReference type="Gramene" id="Mp5g18110.1">
    <property type="protein sequence ID" value="Mp5g18110.1.cds1"/>
    <property type="gene ID" value="Mp5g18110"/>
</dbReference>
<keyword evidence="3" id="KW-1185">Reference proteome</keyword>
<evidence type="ECO:0000256" key="1">
    <source>
        <dbReference type="SAM" id="MobiDB-lite"/>
    </source>
</evidence>
<organism evidence="2 3">
    <name type="scientific">Marchantia polymorpha</name>
    <name type="common">Common liverwort</name>
    <name type="synonym">Marchantia aquatica</name>
    <dbReference type="NCBI Taxonomy" id="3197"/>
    <lineage>
        <taxon>Eukaryota</taxon>
        <taxon>Viridiplantae</taxon>
        <taxon>Streptophyta</taxon>
        <taxon>Embryophyta</taxon>
        <taxon>Marchantiophyta</taxon>
        <taxon>Marchantiopsida</taxon>
        <taxon>Marchantiidae</taxon>
        <taxon>Marchantiales</taxon>
        <taxon>Marchantiaceae</taxon>
        <taxon>Marchantia</taxon>
    </lineage>
</organism>
<reference evidence="3" key="1">
    <citation type="journal article" date="2017" name="Cell">
        <title>Insights into land plant evolution garnered from the Marchantia polymorpha genome.</title>
        <authorList>
            <person name="Bowman J.L."/>
            <person name="Kohchi T."/>
            <person name="Yamato K.T."/>
            <person name="Jenkins J."/>
            <person name="Shu S."/>
            <person name="Ishizaki K."/>
            <person name="Yamaoka S."/>
            <person name="Nishihama R."/>
            <person name="Nakamura Y."/>
            <person name="Berger F."/>
            <person name="Adam C."/>
            <person name="Aki S.S."/>
            <person name="Althoff F."/>
            <person name="Araki T."/>
            <person name="Arteaga-Vazquez M.A."/>
            <person name="Balasubrmanian S."/>
            <person name="Barry K."/>
            <person name="Bauer D."/>
            <person name="Boehm C.R."/>
            <person name="Briginshaw L."/>
            <person name="Caballero-Perez J."/>
            <person name="Catarino B."/>
            <person name="Chen F."/>
            <person name="Chiyoda S."/>
            <person name="Chovatia M."/>
            <person name="Davies K.M."/>
            <person name="Delmans M."/>
            <person name="Demura T."/>
            <person name="Dierschke T."/>
            <person name="Dolan L."/>
            <person name="Dorantes-Acosta A.E."/>
            <person name="Eklund D.M."/>
            <person name="Florent S.N."/>
            <person name="Flores-Sandoval E."/>
            <person name="Fujiyama A."/>
            <person name="Fukuzawa H."/>
            <person name="Galik B."/>
            <person name="Grimanelli D."/>
            <person name="Grimwood J."/>
            <person name="Grossniklaus U."/>
            <person name="Hamada T."/>
            <person name="Haseloff J."/>
            <person name="Hetherington A.J."/>
            <person name="Higo A."/>
            <person name="Hirakawa Y."/>
            <person name="Hundley H.N."/>
            <person name="Ikeda Y."/>
            <person name="Inoue K."/>
            <person name="Inoue S.I."/>
            <person name="Ishida S."/>
            <person name="Jia Q."/>
            <person name="Kakita M."/>
            <person name="Kanazawa T."/>
            <person name="Kawai Y."/>
            <person name="Kawashima T."/>
            <person name="Kennedy M."/>
            <person name="Kinose K."/>
            <person name="Kinoshita T."/>
            <person name="Kohara Y."/>
            <person name="Koide E."/>
            <person name="Komatsu K."/>
            <person name="Kopischke S."/>
            <person name="Kubo M."/>
            <person name="Kyozuka J."/>
            <person name="Lagercrantz U."/>
            <person name="Lin S.S."/>
            <person name="Lindquist E."/>
            <person name="Lipzen A.M."/>
            <person name="Lu C.W."/>
            <person name="De Luna E."/>
            <person name="Martienssen R.A."/>
            <person name="Minamino N."/>
            <person name="Mizutani M."/>
            <person name="Mizutani M."/>
            <person name="Mochizuki N."/>
            <person name="Monte I."/>
            <person name="Mosher R."/>
            <person name="Nagasaki H."/>
            <person name="Nakagami H."/>
            <person name="Naramoto S."/>
            <person name="Nishitani K."/>
            <person name="Ohtani M."/>
            <person name="Okamoto T."/>
            <person name="Okumura M."/>
            <person name="Phillips J."/>
            <person name="Pollak B."/>
            <person name="Reinders A."/>
            <person name="Rovekamp M."/>
            <person name="Sano R."/>
            <person name="Sawa S."/>
            <person name="Schmid M.W."/>
            <person name="Shirakawa M."/>
            <person name="Solano R."/>
            <person name="Spunde A."/>
            <person name="Suetsugu N."/>
            <person name="Sugano S."/>
            <person name="Sugiyama A."/>
            <person name="Sun R."/>
            <person name="Suzuki Y."/>
            <person name="Takenaka M."/>
            <person name="Takezawa D."/>
            <person name="Tomogane H."/>
            <person name="Tsuzuki M."/>
            <person name="Ueda T."/>
            <person name="Umeda M."/>
            <person name="Ward J.M."/>
            <person name="Watanabe Y."/>
            <person name="Yazaki K."/>
            <person name="Yokoyama R."/>
            <person name="Yoshitake Y."/>
            <person name="Yotsui I."/>
            <person name="Zachgo S."/>
            <person name="Schmutz J."/>
        </authorList>
    </citation>
    <scope>NUCLEOTIDE SEQUENCE [LARGE SCALE GENOMIC DNA]</scope>
    <source>
        <strain evidence="3">Tak-1</strain>
    </source>
</reference>
<evidence type="ECO:0000313" key="3">
    <source>
        <dbReference type="Proteomes" id="UP000244005"/>
    </source>
</evidence>
<gene>
    <name evidence="2" type="ORF">MARPO_0084s0058</name>
</gene>
<feature type="compositionally biased region" description="Polar residues" evidence="1">
    <location>
        <begin position="144"/>
        <end position="161"/>
    </location>
</feature>